<organism evidence="2 3">
    <name type="scientific">Roseospira visakhapatnamensis</name>
    <dbReference type="NCBI Taxonomy" id="390880"/>
    <lineage>
        <taxon>Bacteria</taxon>
        <taxon>Pseudomonadati</taxon>
        <taxon>Pseudomonadota</taxon>
        <taxon>Alphaproteobacteria</taxon>
        <taxon>Rhodospirillales</taxon>
        <taxon>Rhodospirillaceae</taxon>
        <taxon>Roseospira</taxon>
    </lineage>
</organism>
<evidence type="ECO:0000313" key="2">
    <source>
        <dbReference type="EMBL" id="MBB4265196.1"/>
    </source>
</evidence>
<accession>A0A7W6RAZ9</accession>
<dbReference type="AlphaFoldDB" id="A0A7W6RAZ9"/>
<keyword evidence="3" id="KW-1185">Reference proteome</keyword>
<feature type="compositionally biased region" description="Polar residues" evidence="1">
    <location>
        <begin position="24"/>
        <end position="40"/>
    </location>
</feature>
<reference evidence="2 3" key="1">
    <citation type="submission" date="2020-08" db="EMBL/GenBank/DDBJ databases">
        <title>Genome sequencing of Purple Non-Sulfur Bacteria from various extreme environments.</title>
        <authorList>
            <person name="Mayer M."/>
        </authorList>
    </citation>
    <scope>NUCLEOTIDE SEQUENCE [LARGE SCALE GENOMIC DNA]</scope>
    <source>
        <strain evidence="2 3">JA131</strain>
    </source>
</reference>
<protein>
    <submittedName>
        <fullName evidence="2">Uncharacterized protein</fullName>
    </submittedName>
</protein>
<dbReference type="Proteomes" id="UP000554286">
    <property type="component" value="Unassembled WGS sequence"/>
</dbReference>
<comment type="caution">
    <text evidence="2">The sequence shown here is derived from an EMBL/GenBank/DDBJ whole genome shotgun (WGS) entry which is preliminary data.</text>
</comment>
<evidence type="ECO:0000256" key="1">
    <source>
        <dbReference type="SAM" id="MobiDB-lite"/>
    </source>
</evidence>
<proteinExistence type="predicted"/>
<dbReference type="RefSeq" id="WP_184042818.1">
    <property type="nucleotide sequence ID" value="NZ_JACIGK010000004.1"/>
</dbReference>
<feature type="region of interest" description="Disordered" evidence="1">
    <location>
        <begin position="20"/>
        <end position="50"/>
    </location>
</feature>
<name>A0A7W6RAZ9_9PROT</name>
<gene>
    <name evidence="2" type="ORF">GGD89_000811</name>
</gene>
<dbReference type="EMBL" id="JACIGK010000004">
    <property type="protein sequence ID" value="MBB4265196.1"/>
    <property type="molecule type" value="Genomic_DNA"/>
</dbReference>
<sequence length="77" mass="7915">MTVPVPYILLALDGRVDFLKKTNPWGSSEGDSPDRTSPASTGPAPDIGTRLRRAFGGTRTVAVPQGTPHGGPGAAES</sequence>
<evidence type="ECO:0000313" key="3">
    <source>
        <dbReference type="Proteomes" id="UP000554286"/>
    </source>
</evidence>